<keyword evidence="2" id="KW-1133">Transmembrane helix</keyword>
<evidence type="ECO:0000256" key="2">
    <source>
        <dbReference type="SAM" id="Phobius"/>
    </source>
</evidence>
<evidence type="ECO:0000313" key="5">
    <source>
        <dbReference type="WBParaSite" id="PSU_v2.g14092.t1"/>
    </source>
</evidence>
<evidence type="ECO:0000256" key="3">
    <source>
        <dbReference type="SAM" id="SignalP"/>
    </source>
</evidence>
<proteinExistence type="predicted"/>
<dbReference type="Proteomes" id="UP000887577">
    <property type="component" value="Unplaced"/>
</dbReference>
<feature type="signal peptide" evidence="3">
    <location>
        <begin position="1"/>
        <end position="19"/>
    </location>
</feature>
<protein>
    <submittedName>
        <fullName evidence="5">Uncharacterized protein</fullName>
    </submittedName>
</protein>
<sequence>MKGTIFLLSFCCIFVVTDAMRSNYIDCYVNKKGETPSLTQFCLACGYHESSPNCTKGVVGTERFCLTGDTMEYQDDSENKTFSVVDQCSLEGKGCQHFVFICKSDRCNMDCGPMKQTFAQLSSTSSSPSTTTQQPSSTVPPSTFRLTSSIPSTTTSATTTTEVQNGGISATVSFYLFGFFALIFSFML</sequence>
<keyword evidence="2" id="KW-0472">Membrane</keyword>
<keyword evidence="2" id="KW-0812">Transmembrane</keyword>
<reference evidence="5" key="1">
    <citation type="submission" date="2022-11" db="UniProtKB">
        <authorList>
            <consortium name="WormBaseParasite"/>
        </authorList>
    </citation>
    <scope>IDENTIFICATION</scope>
</reference>
<dbReference type="WBParaSite" id="PSU_v2.g14092.t1">
    <property type="protein sequence ID" value="PSU_v2.g14092.t1"/>
    <property type="gene ID" value="PSU_v2.g14092"/>
</dbReference>
<keyword evidence="3" id="KW-0732">Signal</keyword>
<feature type="region of interest" description="Disordered" evidence="1">
    <location>
        <begin position="122"/>
        <end position="161"/>
    </location>
</feature>
<keyword evidence="4" id="KW-1185">Reference proteome</keyword>
<name>A0A914Y1M5_9BILA</name>
<evidence type="ECO:0000256" key="1">
    <source>
        <dbReference type="SAM" id="MobiDB-lite"/>
    </source>
</evidence>
<evidence type="ECO:0000313" key="4">
    <source>
        <dbReference type="Proteomes" id="UP000887577"/>
    </source>
</evidence>
<accession>A0A914Y1M5</accession>
<feature type="chain" id="PRO_5037894721" evidence="3">
    <location>
        <begin position="20"/>
        <end position="188"/>
    </location>
</feature>
<dbReference type="AlphaFoldDB" id="A0A914Y1M5"/>
<organism evidence="4 5">
    <name type="scientific">Panagrolaimus superbus</name>
    <dbReference type="NCBI Taxonomy" id="310955"/>
    <lineage>
        <taxon>Eukaryota</taxon>
        <taxon>Metazoa</taxon>
        <taxon>Ecdysozoa</taxon>
        <taxon>Nematoda</taxon>
        <taxon>Chromadorea</taxon>
        <taxon>Rhabditida</taxon>
        <taxon>Tylenchina</taxon>
        <taxon>Panagrolaimomorpha</taxon>
        <taxon>Panagrolaimoidea</taxon>
        <taxon>Panagrolaimidae</taxon>
        <taxon>Panagrolaimus</taxon>
    </lineage>
</organism>
<feature type="transmembrane region" description="Helical" evidence="2">
    <location>
        <begin position="166"/>
        <end position="187"/>
    </location>
</feature>